<dbReference type="OrthoDB" id="116380at2759"/>
<evidence type="ECO:0000313" key="2">
    <source>
        <dbReference type="EMBL" id="KZV25939.1"/>
    </source>
</evidence>
<dbReference type="GO" id="GO:0005886">
    <property type="term" value="C:plasma membrane"/>
    <property type="evidence" value="ECO:0007669"/>
    <property type="project" value="TreeGrafter"/>
</dbReference>
<dbReference type="EMBL" id="KV011797">
    <property type="protein sequence ID" value="KZV25939.1"/>
    <property type="molecule type" value="Genomic_DNA"/>
</dbReference>
<dbReference type="Gene3D" id="1.20.1110.10">
    <property type="entry name" value="Calcium-transporting ATPase, transmembrane domain"/>
    <property type="match status" value="1"/>
</dbReference>
<dbReference type="GO" id="GO:0005388">
    <property type="term" value="F:P-type calcium transporter activity"/>
    <property type="evidence" value="ECO:0007669"/>
    <property type="project" value="TreeGrafter"/>
</dbReference>
<dbReference type="PANTHER" id="PTHR24093:SF509">
    <property type="entry name" value="CALCIUM-TRANSPORTING ATPASE"/>
    <property type="match status" value="1"/>
</dbReference>
<dbReference type="AlphaFoldDB" id="A0A2Z7B2S7"/>
<protein>
    <submittedName>
        <fullName evidence="2">Calcium-transporting ATPase 13, plasma membrane-type</fullName>
    </submittedName>
</protein>
<evidence type="ECO:0000256" key="1">
    <source>
        <dbReference type="ARBA" id="ARBA00022842"/>
    </source>
</evidence>
<accession>A0A2Z7B2S7</accession>
<proteinExistence type="predicted"/>
<gene>
    <name evidence="2" type="ORF">F511_08884</name>
</gene>
<name>A0A2Z7B2S7_9LAMI</name>
<keyword evidence="1" id="KW-0460">Magnesium</keyword>
<keyword evidence="3" id="KW-1185">Reference proteome</keyword>
<dbReference type="InterPro" id="IPR008250">
    <property type="entry name" value="ATPase_P-typ_transduc_dom_A_sf"/>
</dbReference>
<reference evidence="2 3" key="1">
    <citation type="journal article" date="2015" name="Proc. Natl. Acad. Sci. U.S.A.">
        <title>The resurrection genome of Boea hygrometrica: A blueprint for survival of dehydration.</title>
        <authorList>
            <person name="Xiao L."/>
            <person name="Yang G."/>
            <person name="Zhang L."/>
            <person name="Yang X."/>
            <person name="Zhao S."/>
            <person name="Ji Z."/>
            <person name="Zhou Q."/>
            <person name="Hu M."/>
            <person name="Wang Y."/>
            <person name="Chen M."/>
            <person name="Xu Y."/>
            <person name="Jin H."/>
            <person name="Xiao X."/>
            <person name="Hu G."/>
            <person name="Bao F."/>
            <person name="Hu Y."/>
            <person name="Wan P."/>
            <person name="Li L."/>
            <person name="Deng X."/>
            <person name="Kuang T."/>
            <person name="Xiang C."/>
            <person name="Zhu J.K."/>
            <person name="Oliver M.J."/>
            <person name="He Y."/>
        </authorList>
    </citation>
    <scope>NUCLEOTIDE SEQUENCE [LARGE SCALE GENOMIC DNA]</scope>
    <source>
        <strain evidence="3">cv. XS01</strain>
    </source>
</reference>
<sequence length="283" mass="30803">MGFSSFLAEDFWLEEKSGKWGYKYSVLVGDVALLNTGGEVPADGLVLEAYGDQSMKLTESDVGKRVETSSFGPFLCAGAKVVEGEGMIVTSVVAGKDLGGLYEITKFGAEINQLLKLLEILKLVLAAVSLLISLYRYFSGIAADDDGDRLFNPKPMSPLQVQYMIAEYIVEISVIFVAMDTSNFVGTLKICFAHAVNEVAACNVIVRSLPSWGRIGLGGATINVSDEFNASNRLITLEFLFVPQIKKDKKTSSSIVSEVAELIRQRTDLNTTGIYNHLQIKCT</sequence>
<evidence type="ECO:0000313" key="3">
    <source>
        <dbReference type="Proteomes" id="UP000250235"/>
    </source>
</evidence>
<organism evidence="2 3">
    <name type="scientific">Dorcoceras hygrometricum</name>
    <dbReference type="NCBI Taxonomy" id="472368"/>
    <lineage>
        <taxon>Eukaryota</taxon>
        <taxon>Viridiplantae</taxon>
        <taxon>Streptophyta</taxon>
        <taxon>Embryophyta</taxon>
        <taxon>Tracheophyta</taxon>
        <taxon>Spermatophyta</taxon>
        <taxon>Magnoliopsida</taxon>
        <taxon>eudicotyledons</taxon>
        <taxon>Gunneridae</taxon>
        <taxon>Pentapetalae</taxon>
        <taxon>asterids</taxon>
        <taxon>lamiids</taxon>
        <taxon>Lamiales</taxon>
        <taxon>Gesneriaceae</taxon>
        <taxon>Didymocarpoideae</taxon>
        <taxon>Trichosporeae</taxon>
        <taxon>Loxocarpinae</taxon>
        <taxon>Dorcoceras</taxon>
    </lineage>
</organism>
<dbReference type="Proteomes" id="UP000250235">
    <property type="component" value="Unassembled WGS sequence"/>
</dbReference>
<dbReference type="SUPFAM" id="SSF81653">
    <property type="entry name" value="Calcium ATPase, transduction domain A"/>
    <property type="match status" value="1"/>
</dbReference>
<dbReference type="PANTHER" id="PTHR24093">
    <property type="entry name" value="CATION TRANSPORTING ATPASE"/>
    <property type="match status" value="1"/>
</dbReference>